<dbReference type="AlphaFoldDB" id="A0A8X8LCW8"/>
<evidence type="ECO:0000313" key="2">
    <source>
        <dbReference type="Proteomes" id="UP000198711"/>
    </source>
</evidence>
<proteinExistence type="predicted"/>
<accession>A0A8X8LCW8</accession>
<comment type="caution">
    <text evidence="1">The sequence shown here is derived from an EMBL/GenBank/DDBJ whole genome shotgun (WGS) entry which is preliminary data.</text>
</comment>
<sequence length="46" mass="5386">MKFIVKTPKMVSGGIYLVRYSDLMNFVTEGNLSRVESVYEWRKGKK</sequence>
<name>A0A8X8LCW8_9BACT</name>
<gene>
    <name evidence="1" type="ORF">SAMN05444410_12223</name>
</gene>
<dbReference type="Proteomes" id="UP000198711">
    <property type="component" value="Unassembled WGS sequence"/>
</dbReference>
<evidence type="ECO:0000313" key="1">
    <source>
        <dbReference type="EMBL" id="SDX63309.1"/>
    </source>
</evidence>
<dbReference type="EMBL" id="FNNO01000022">
    <property type="protein sequence ID" value="SDX63309.1"/>
    <property type="molecule type" value="Genomic_DNA"/>
</dbReference>
<reference evidence="1 2" key="1">
    <citation type="submission" date="2016-10" db="EMBL/GenBank/DDBJ databases">
        <authorList>
            <person name="Varghese N."/>
            <person name="Submissions S."/>
        </authorList>
    </citation>
    <scope>NUCLEOTIDE SEQUENCE [LARGE SCALE GENOMIC DNA]</scope>
    <source>
        <strain evidence="1 2">DSM 25353</strain>
    </source>
</reference>
<protein>
    <submittedName>
        <fullName evidence="1">Uncharacterized protein</fullName>
    </submittedName>
</protein>
<organism evidence="1 2">
    <name type="scientific">Hydrobacter penzbergensis</name>
    <dbReference type="NCBI Taxonomy" id="1235997"/>
    <lineage>
        <taxon>Bacteria</taxon>
        <taxon>Pseudomonadati</taxon>
        <taxon>Bacteroidota</taxon>
        <taxon>Chitinophagia</taxon>
        <taxon>Chitinophagales</taxon>
        <taxon>Chitinophagaceae</taxon>
        <taxon>Hydrobacter</taxon>
    </lineage>
</organism>
<keyword evidence="2" id="KW-1185">Reference proteome</keyword>